<dbReference type="Gene3D" id="1.10.260.40">
    <property type="entry name" value="lambda repressor-like DNA-binding domains"/>
    <property type="match status" value="1"/>
</dbReference>
<protein>
    <submittedName>
        <fullName evidence="3">Helix-turn-helix transcriptional regulator</fullName>
    </submittedName>
</protein>
<dbReference type="InterPro" id="IPR001387">
    <property type="entry name" value="Cro/C1-type_HTH"/>
</dbReference>
<proteinExistence type="predicted"/>
<dbReference type="Proteomes" id="UP001325680">
    <property type="component" value="Chromosome"/>
</dbReference>
<dbReference type="InterPro" id="IPR050807">
    <property type="entry name" value="TransReg_Diox_bact_type"/>
</dbReference>
<evidence type="ECO:0000256" key="1">
    <source>
        <dbReference type="ARBA" id="ARBA00023125"/>
    </source>
</evidence>
<dbReference type="InterPro" id="IPR010982">
    <property type="entry name" value="Lambda_DNA-bd_dom_sf"/>
</dbReference>
<dbReference type="PROSITE" id="PS50943">
    <property type="entry name" value="HTH_CROC1"/>
    <property type="match status" value="1"/>
</dbReference>
<evidence type="ECO:0000313" key="4">
    <source>
        <dbReference type="Proteomes" id="UP001325680"/>
    </source>
</evidence>
<keyword evidence="1" id="KW-0238">DNA-binding</keyword>
<dbReference type="RefSeq" id="WP_114789958.1">
    <property type="nucleotide sequence ID" value="NZ_CP139960.1"/>
</dbReference>
<dbReference type="CDD" id="cd00093">
    <property type="entry name" value="HTH_XRE"/>
    <property type="match status" value="1"/>
</dbReference>
<reference evidence="3 4" key="1">
    <citation type="submission" date="2023-12" db="EMBL/GenBank/DDBJ databases">
        <title>Genome sequencing and assembly of bacterial species from a model synthetic community.</title>
        <authorList>
            <person name="Hogle S.L."/>
        </authorList>
    </citation>
    <scope>NUCLEOTIDE SEQUENCE [LARGE SCALE GENOMIC DNA]</scope>
    <source>
        <strain evidence="3 4">HAMBI_3031</strain>
    </source>
</reference>
<dbReference type="EMBL" id="CP139960">
    <property type="protein sequence ID" value="WQD36305.1"/>
    <property type="molecule type" value="Genomic_DNA"/>
</dbReference>
<dbReference type="Pfam" id="PF01381">
    <property type="entry name" value="HTH_3"/>
    <property type="match status" value="1"/>
</dbReference>
<feature type="domain" description="HTH cro/C1-type" evidence="2">
    <location>
        <begin position="16"/>
        <end position="70"/>
    </location>
</feature>
<dbReference type="PANTHER" id="PTHR46797">
    <property type="entry name" value="HTH-TYPE TRANSCRIPTIONAL REGULATOR"/>
    <property type="match status" value="1"/>
</dbReference>
<organism evidence="3 4">
    <name type="scientific">Niabella yanshanensis</name>
    <dbReference type="NCBI Taxonomy" id="577386"/>
    <lineage>
        <taxon>Bacteria</taxon>
        <taxon>Pseudomonadati</taxon>
        <taxon>Bacteroidota</taxon>
        <taxon>Chitinophagia</taxon>
        <taxon>Chitinophagales</taxon>
        <taxon>Chitinophagaceae</taxon>
        <taxon>Niabella</taxon>
    </lineage>
</organism>
<evidence type="ECO:0000259" key="2">
    <source>
        <dbReference type="PROSITE" id="PS50943"/>
    </source>
</evidence>
<sequence>MDNIADQFLSELGNKLAYYRKKKNLSYRELAQLCSVDHSKISKIEKGQVNIQILTILELSKGLGIQPKKLLDFEVELEE</sequence>
<keyword evidence="4" id="KW-1185">Reference proteome</keyword>
<dbReference type="PANTHER" id="PTHR46797:SF1">
    <property type="entry name" value="METHYLPHOSPHONATE SYNTHASE"/>
    <property type="match status" value="1"/>
</dbReference>
<gene>
    <name evidence="3" type="ORF">U0035_11585</name>
</gene>
<dbReference type="SMART" id="SM00530">
    <property type="entry name" value="HTH_XRE"/>
    <property type="match status" value="1"/>
</dbReference>
<accession>A0ABZ0VZ55</accession>
<evidence type="ECO:0000313" key="3">
    <source>
        <dbReference type="EMBL" id="WQD36305.1"/>
    </source>
</evidence>
<name>A0ABZ0VZ55_9BACT</name>
<dbReference type="SUPFAM" id="SSF47413">
    <property type="entry name" value="lambda repressor-like DNA-binding domains"/>
    <property type="match status" value="1"/>
</dbReference>